<keyword evidence="3" id="KW-1185">Reference proteome</keyword>
<dbReference type="EMBL" id="CP067136">
    <property type="protein sequence ID" value="WCR06609.1"/>
    <property type="molecule type" value="Genomic_DNA"/>
</dbReference>
<dbReference type="Proteomes" id="UP001219349">
    <property type="component" value="Chromosome"/>
</dbReference>
<protein>
    <submittedName>
        <fullName evidence="2">Uncharacterized protein</fullName>
    </submittedName>
</protein>
<sequence>MRALFPLLALVAAPSFAQSVGECGDWSLARNLPEPWEENSATYANGQVRLALLDTLEPAATAMHLMILSPPLDELGDRQCKTVSLAAAPDQGGWPAGFMAIDFAARQADYDPQNGLQITLPVRVFNPDLPQGDRGALDITINQQTGQIGAVMVAE</sequence>
<gene>
    <name evidence="2" type="ORF">JHX87_14150</name>
</gene>
<reference evidence="2 3" key="1">
    <citation type="submission" date="2021-01" db="EMBL/GenBank/DDBJ databases">
        <title>Biogeographic distribution of Paracoccus.</title>
        <authorList>
            <person name="Hollensteiner J."/>
            <person name="Leineberger J."/>
            <person name="Brinkhoff T."/>
            <person name="Daniel R."/>
        </authorList>
    </citation>
    <scope>NUCLEOTIDE SEQUENCE [LARGE SCALE GENOMIC DNA]</scope>
    <source>
        <strain evidence="2 3">KCTC 22803</strain>
    </source>
</reference>
<keyword evidence="1" id="KW-0732">Signal</keyword>
<evidence type="ECO:0000313" key="2">
    <source>
        <dbReference type="EMBL" id="WCR06609.1"/>
    </source>
</evidence>
<feature type="signal peptide" evidence="1">
    <location>
        <begin position="1"/>
        <end position="17"/>
    </location>
</feature>
<evidence type="ECO:0000313" key="3">
    <source>
        <dbReference type="Proteomes" id="UP001219349"/>
    </source>
</evidence>
<proteinExistence type="predicted"/>
<name>A0ABY7SI80_9RHOB</name>
<evidence type="ECO:0000256" key="1">
    <source>
        <dbReference type="SAM" id="SignalP"/>
    </source>
</evidence>
<feature type="chain" id="PRO_5046015732" evidence="1">
    <location>
        <begin position="18"/>
        <end position="155"/>
    </location>
</feature>
<organism evidence="2 3">
    <name type="scientific">Paracoccus fistulariae</name>
    <dbReference type="NCBI Taxonomy" id="658446"/>
    <lineage>
        <taxon>Bacteria</taxon>
        <taxon>Pseudomonadati</taxon>
        <taxon>Pseudomonadota</taxon>
        <taxon>Alphaproteobacteria</taxon>
        <taxon>Rhodobacterales</taxon>
        <taxon>Paracoccaceae</taxon>
        <taxon>Paracoccus</taxon>
    </lineage>
</organism>
<dbReference type="RefSeq" id="WP_271885587.1">
    <property type="nucleotide sequence ID" value="NZ_CP067136.1"/>
</dbReference>
<accession>A0ABY7SI80</accession>